<proteinExistence type="predicted"/>
<dbReference type="SMART" id="SM00320">
    <property type="entry name" value="WD40"/>
    <property type="match status" value="12"/>
</dbReference>
<name>A0A4Y7QK90_9AGAM</name>
<feature type="repeat" description="WD" evidence="5">
    <location>
        <begin position="530"/>
        <end position="564"/>
    </location>
</feature>
<gene>
    <name evidence="7" type="ORF">BD410DRAFT_818558</name>
</gene>
<feature type="repeat" description="WD" evidence="5">
    <location>
        <begin position="212"/>
        <end position="253"/>
    </location>
</feature>
<evidence type="ECO:0000256" key="3">
    <source>
        <dbReference type="ARBA" id="ARBA00022737"/>
    </source>
</evidence>
<dbReference type="InterPro" id="IPR019775">
    <property type="entry name" value="WD40_repeat_CS"/>
</dbReference>
<dbReference type="Pfam" id="PF00400">
    <property type="entry name" value="WD40"/>
    <property type="match status" value="9"/>
</dbReference>
<dbReference type="PRINTS" id="PR00320">
    <property type="entry name" value="GPROTEINBRPT"/>
</dbReference>
<feature type="repeat" description="WD" evidence="5">
    <location>
        <begin position="625"/>
        <end position="666"/>
    </location>
</feature>
<dbReference type="STRING" id="50990.A0A4Y7QK90"/>
<dbReference type="InterPro" id="IPR036322">
    <property type="entry name" value="WD40_repeat_dom_sf"/>
</dbReference>
<accession>A0A4Y7QK90</accession>
<feature type="repeat" description="WD" evidence="5">
    <location>
        <begin position="110"/>
        <end position="151"/>
    </location>
</feature>
<dbReference type="CDD" id="cd00200">
    <property type="entry name" value="WD40"/>
    <property type="match status" value="2"/>
</dbReference>
<dbReference type="GO" id="GO:0030686">
    <property type="term" value="C:90S preribosome"/>
    <property type="evidence" value="ECO:0007669"/>
    <property type="project" value="TreeGrafter"/>
</dbReference>
<comment type="subcellular location">
    <subcellularLocation>
        <location evidence="1">Nucleus</location>
        <location evidence="1">Nucleolus</location>
    </subcellularLocation>
</comment>
<feature type="repeat" description="WD" evidence="5">
    <location>
        <begin position="416"/>
        <end position="457"/>
    </location>
</feature>
<evidence type="ECO:0000313" key="8">
    <source>
        <dbReference type="Proteomes" id="UP000294933"/>
    </source>
</evidence>
<dbReference type="PANTHER" id="PTHR19854">
    <property type="entry name" value="TRANSDUCIN BETA-LIKE 3"/>
    <property type="match status" value="1"/>
</dbReference>
<dbReference type="Pfam" id="PF08625">
    <property type="entry name" value="Utp13"/>
    <property type="match status" value="1"/>
</dbReference>
<keyword evidence="3" id="KW-0677">Repeat</keyword>
<dbReference type="PROSITE" id="PS50082">
    <property type="entry name" value="WD_REPEATS_2"/>
    <property type="match status" value="8"/>
</dbReference>
<protein>
    <submittedName>
        <fullName evidence="7">U3 small nucleolar RNA-associated protein</fullName>
    </submittedName>
</protein>
<sequence length="917" mass="99657">MSNPGGSKLKTLFRKDRIIAPLHTGGPIAVTPDGLSIVTCVDDEAILTRLGDGEEICRFVADGETIHSLCLTPSSAHLVLFTASLALHVFNIPSAEDSMSKKIRAARTTPRAHEAPIHVCKVDPNSKYLASGSADGVVKVFDLIHGHFTHSFKGHGGVVSALAFNFHPDPSTLQSNPAALQLITASVDTRIRIFDLSANASRSSGWNPVAVLEGHVSVPRGLDVTPDGGWLVSGGRDSVVLIWDLTERQTVGTKSKGIAQLHPKLVKTIPVLDRVEALGIMHENEKLGGNVVSSSTLRFFTGGGKGVIQIWDGQDGSLLSTIGREGHLTDEECRQEIVNAIYIPSISTIISAHSDHNILFHSLNTGSISRQLVGFNDEIVDVSFLSPSATDSHLAIAANSSLIRIYTLAENDSRLLSGHSGIVLCLARGVGGRVLASGAKDKTARLWTYSSVSRMWRSVAICEGHAESVGAVALSQNILTGDTDEDRAKFMFTGSQDRTIKMWDLSTVSLAATSGPPTQVTHRCRSLTTHKAHEKDINSLDVSPNDRLLASGSQDRTAKIYQIEYHTNLSGSVRGEIKLLGICKGHKRGVWTVRFGKAERVLATGSGDKTIKLWSLDDFTCVKTFEGHANSVLRVDFINQGMQLVSTASDGLLKLWNVRDEECIATMDNHEDKIWALAVSTDESAIVTGAADSVITFWRDFTEEKRLEDTKKRTDAVQKQQDFMNYLSLHDYRNAILLALAMDQPGRLLSLFQDVCASVVAPRSNCGSGMSSVTGNVDVDDALRALQTHELAKLLKHVRDWNTRATTNSIAQTVLHALLKLRSSNDLALAYASTQPVPKPVLSDDIPSNSSEDIAGLGNIIQALIPYTERHLTRVDRLIQESYVLDYLLGEMDDGMFSEELDHDNRMEISPTHPMTA</sequence>
<dbReference type="GO" id="GO:0032040">
    <property type="term" value="C:small-subunit processome"/>
    <property type="evidence" value="ECO:0007669"/>
    <property type="project" value="InterPro"/>
</dbReference>
<evidence type="ECO:0000256" key="1">
    <source>
        <dbReference type="ARBA" id="ARBA00004604"/>
    </source>
</evidence>
<keyword evidence="4" id="KW-0539">Nucleus</keyword>
<dbReference type="GO" id="GO:0000480">
    <property type="term" value="P:endonucleolytic cleavage in 5'-ETS of tricistronic rRNA transcript (SSU-rRNA, 5.8S rRNA, LSU-rRNA)"/>
    <property type="evidence" value="ECO:0007669"/>
    <property type="project" value="TreeGrafter"/>
</dbReference>
<dbReference type="AlphaFoldDB" id="A0A4Y7QK90"/>
<feature type="repeat" description="WD" evidence="5">
    <location>
        <begin position="583"/>
        <end position="624"/>
    </location>
</feature>
<dbReference type="PANTHER" id="PTHR19854:SF15">
    <property type="entry name" value="TRANSDUCIN BETA-LIKE PROTEIN 3"/>
    <property type="match status" value="1"/>
</dbReference>
<evidence type="ECO:0000259" key="6">
    <source>
        <dbReference type="Pfam" id="PF08625"/>
    </source>
</evidence>
<evidence type="ECO:0000313" key="7">
    <source>
        <dbReference type="EMBL" id="TDL28077.1"/>
    </source>
</evidence>
<dbReference type="InterPro" id="IPR015943">
    <property type="entry name" value="WD40/YVTN_repeat-like_dom_sf"/>
</dbReference>
<dbReference type="PROSITE" id="PS00678">
    <property type="entry name" value="WD_REPEATS_1"/>
    <property type="match status" value="3"/>
</dbReference>
<reference evidence="7 8" key="1">
    <citation type="submission" date="2018-06" db="EMBL/GenBank/DDBJ databases">
        <title>A transcriptomic atlas of mushroom development highlights an independent origin of complex multicellularity.</title>
        <authorList>
            <consortium name="DOE Joint Genome Institute"/>
            <person name="Krizsan K."/>
            <person name="Almasi E."/>
            <person name="Merenyi Z."/>
            <person name="Sahu N."/>
            <person name="Viragh M."/>
            <person name="Koszo T."/>
            <person name="Mondo S."/>
            <person name="Kiss B."/>
            <person name="Balint B."/>
            <person name="Kues U."/>
            <person name="Barry K."/>
            <person name="Hegedus J.C."/>
            <person name="Henrissat B."/>
            <person name="Johnson J."/>
            <person name="Lipzen A."/>
            <person name="Ohm R."/>
            <person name="Nagy I."/>
            <person name="Pangilinan J."/>
            <person name="Yan J."/>
            <person name="Xiong Y."/>
            <person name="Grigoriev I.V."/>
            <person name="Hibbett D.S."/>
            <person name="Nagy L.G."/>
        </authorList>
    </citation>
    <scope>NUCLEOTIDE SEQUENCE [LARGE SCALE GENOMIC DNA]</scope>
    <source>
        <strain evidence="7 8">SZMC22713</strain>
    </source>
</reference>
<dbReference type="Proteomes" id="UP000294933">
    <property type="component" value="Unassembled WGS sequence"/>
</dbReference>
<dbReference type="VEuPathDB" id="FungiDB:BD410DRAFT_818558"/>
<evidence type="ECO:0000256" key="2">
    <source>
        <dbReference type="ARBA" id="ARBA00022574"/>
    </source>
</evidence>
<keyword evidence="2 5" id="KW-0853">WD repeat</keyword>
<organism evidence="7 8">
    <name type="scientific">Rickenella mellea</name>
    <dbReference type="NCBI Taxonomy" id="50990"/>
    <lineage>
        <taxon>Eukaryota</taxon>
        <taxon>Fungi</taxon>
        <taxon>Dikarya</taxon>
        <taxon>Basidiomycota</taxon>
        <taxon>Agaricomycotina</taxon>
        <taxon>Agaricomycetes</taxon>
        <taxon>Hymenochaetales</taxon>
        <taxon>Rickenellaceae</taxon>
        <taxon>Rickenella</taxon>
    </lineage>
</organism>
<dbReference type="InterPro" id="IPR001680">
    <property type="entry name" value="WD40_rpt"/>
</dbReference>
<dbReference type="GO" id="GO:0000472">
    <property type="term" value="P:endonucleolytic cleavage to generate mature 5'-end of SSU-rRNA from (SSU-rRNA, 5.8S rRNA, LSU-rRNA)"/>
    <property type="evidence" value="ECO:0007669"/>
    <property type="project" value="TreeGrafter"/>
</dbReference>
<feature type="domain" description="U3 small nucleolar RNA-associated protein 13 C-terminal" evidence="6">
    <location>
        <begin position="720"/>
        <end position="892"/>
    </location>
</feature>
<feature type="repeat" description="WD" evidence="5">
    <location>
        <begin position="667"/>
        <end position="698"/>
    </location>
</feature>
<dbReference type="PROSITE" id="PS50294">
    <property type="entry name" value="WD_REPEATS_REGION"/>
    <property type="match status" value="7"/>
</dbReference>
<evidence type="ECO:0000256" key="4">
    <source>
        <dbReference type="ARBA" id="ARBA00023242"/>
    </source>
</evidence>
<keyword evidence="8" id="KW-1185">Reference proteome</keyword>
<dbReference type="EMBL" id="ML170158">
    <property type="protein sequence ID" value="TDL28077.1"/>
    <property type="molecule type" value="Genomic_DNA"/>
</dbReference>
<evidence type="ECO:0000256" key="5">
    <source>
        <dbReference type="PROSITE-ProRule" id="PRU00221"/>
    </source>
</evidence>
<dbReference type="InterPro" id="IPR013934">
    <property type="entry name" value="Utp13_C"/>
</dbReference>
<dbReference type="InterPro" id="IPR020472">
    <property type="entry name" value="WD40_PAC1"/>
</dbReference>
<feature type="repeat" description="WD" evidence="5">
    <location>
        <begin position="462"/>
        <end position="513"/>
    </location>
</feature>
<dbReference type="SUPFAM" id="SSF50978">
    <property type="entry name" value="WD40 repeat-like"/>
    <property type="match status" value="2"/>
</dbReference>
<dbReference type="OrthoDB" id="5414888at2759"/>
<dbReference type="Gene3D" id="2.130.10.10">
    <property type="entry name" value="YVTN repeat-like/Quinoprotein amine dehydrogenase"/>
    <property type="match status" value="4"/>
</dbReference>
<dbReference type="GO" id="GO:0034511">
    <property type="term" value="F:U3 snoRNA binding"/>
    <property type="evidence" value="ECO:0007669"/>
    <property type="project" value="TreeGrafter"/>
</dbReference>